<protein>
    <submittedName>
        <fullName evidence="2">Uncharacterized protein</fullName>
    </submittedName>
</protein>
<keyword evidence="1" id="KW-1133">Transmembrane helix</keyword>
<gene>
    <name evidence="2" type="ORF">GN299_07520</name>
</gene>
<evidence type="ECO:0000313" key="2">
    <source>
        <dbReference type="EMBL" id="KAF0255608.1"/>
    </source>
</evidence>
<dbReference type="EMBL" id="WOWR01000006">
    <property type="protein sequence ID" value="KAF0255608.1"/>
    <property type="molecule type" value="Genomic_DNA"/>
</dbReference>
<sequence length="199" mass="22133">MTSKDRFTTPYKVFLGQLCRPFAYLAIRHEHKKIMDWFFPGILVGLSAIVLLAWGEKINLYGSSGVLSKILSFIQNLPGFYIAALAAIATFGRSDIDSIIPAPTPLITEFRGGEEQEVALTRRRFLSMMFAFLTAECVIIILGSIGLLTLAGDLDKSSIPYASTIGAAAFLLIMLFFFQMILTTFWGLYYLGDKVHKVD</sequence>
<reference evidence="2 3" key="1">
    <citation type="submission" date="2019-12" db="EMBL/GenBank/DDBJ databases">
        <authorList>
            <person name="Woiski C."/>
        </authorList>
    </citation>
    <scope>NUCLEOTIDE SEQUENCE [LARGE SCALE GENOMIC DNA]</scope>
    <source>
        <strain evidence="2 3">BOE100</strain>
    </source>
</reference>
<feature type="transmembrane region" description="Helical" evidence="1">
    <location>
        <begin position="70"/>
        <end position="91"/>
    </location>
</feature>
<evidence type="ECO:0000256" key="1">
    <source>
        <dbReference type="SAM" id="Phobius"/>
    </source>
</evidence>
<feature type="transmembrane region" description="Helical" evidence="1">
    <location>
        <begin position="130"/>
        <end position="152"/>
    </location>
</feature>
<proteinExistence type="predicted"/>
<dbReference type="RefSeq" id="WP_156858709.1">
    <property type="nucleotide sequence ID" value="NZ_WOWR01000006.1"/>
</dbReference>
<feature type="transmembrane region" description="Helical" evidence="1">
    <location>
        <begin position="37"/>
        <end position="55"/>
    </location>
</feature>
<name>A0A7V8EIT0_PSEPU</name>
<organism evidence="2 3">
    <name type="scientific">Pseudomonas putida</name>
    <name type="common">Arthrobacter siderocapsulatus</name>
    <dbReference type="NCBI Taxonomy" id="303"/>
    <lineage>
        <taxon>Bacteria</taxon>
        <taxon>Pseudomonadati</taxon>
        <taxon>Pseudomonadota</taxon>
        <taxon>Gammaproteobacteria</taxon>
        <taxon>Pseudomonadales</taxon>
        <taxon>Pseudomonadaceae</taxon>
        <taxon>Pseudomonas</taxon>
    </lineage>
</organism>
<evidence type="ECO:0000313" key="3">
    <source>
        <dbReference type="Proteomes" id="UP000442695"/>
    </source>
</evidence>
<keyword evidence="1" id="KW-0472">Membrane</keyword>
<feature type="transmembrane region" description="Helical" evidence="1">
    <location>
        <begin position="164"/>
        <end position="191"/>
    </location>
</feature>
<keyword evidence="1" id="KW-0812">Transmembrane</keyword>
<dbReference type="Proteomes" id="UP000442695">
    <property type="component" value="Unassembled WGS sequence"/>
</dbReference>
<comment type="caution">
    <text evidence="2">The sequence shown here is derived from an EMBL/GenBank/DDBJ whole genome shotgun (WGS) entry which is preliminary data.</text>
</comment>
<accession>A0A7V8EIT0</accession>
<dbReference type="AlphaFoldDB" id="A0A7V8EIT0"/>